<dbReference type="InterPro" id="IPR013802">
    <property type="entry name" value="Formiminotransferase_C"/>
</dbReference>
<dbReference type="SMART" id="SM01222">
    <property type="entry name" value="FTCD_N"/>
    <property type="match status" value="1"/>
</dbReference>
<dbReference type="Gene3D" id="3.30.70.670">
    <property type="entry name" value="Formiminotransferase, C-terminal subdomain"/>
    <property type="match status" value="1"/>
</dbReference>
<dbReference type="Pfam" id="PF07837">
    <property type="entry name" value="FTCD_N"/>
    <property type="match status" value="1"/>
</dbReference>
<dbReference type="PANTHER" id="PTHR12234">
    <property type="entry name" value="FORMIMINOTRANSFERASE-CYCLODEAMINASE"/>
    <property type="match status" value="1"/>
</dbReference>
<feature type="domain" description="Formiminotransferase C-terminal subdomain" evidence="3">
    <location>
        <begin position="221"/>
        <end position="311"/>
    </location>
</feature>
<dbReference type="InterPro" id="IPR037070">
    <property type="entry name" value="Formiminotransferase_C_sf"/>
</dbReference>
<evidence type="ECO:0000313" key="6">
    <source>
        <dbReference type="Proteomes" id="UP001497512"/>
    </source>
</evidence>
<feature type="domain" description="Formiminotransferase N-terminal subdomain" evidence="4">
    <location>
        <begin position="16"/>
        <end position="216"/>
    </location>
</feature>
<evidence type="ECO:0000256" key="1">
    <source>
        <dbReference type="ARBA" id="ARBA00012252"/>
    </source>
</evidence>
<dbReference type="Gene3D" id="3.30.990.10">
    <property type="entry name" value="Formiminotransferase, N-terminal subdomain"/>
    <property type="match status" value="1"/>
</dbReference>
<dbReference type="InterPro" id="IPR022384">
    <property type="entry name" value="FormiminoTrfase_cat_dom_sf"/>
</dbReference>
<evidence type="ECO:0000313" key="5">
    <source>
        <dbReference type="EMBL" id="CAK9202890.1"/>
    </source>
</evidence>
<organism evidence="5 6">
    <name type="scientific">Sphagnum troendelagicum</name>
    <dbReference type="NCBI Taxonomy" id="128251"/>
    <lineage>
        <taxon>Eukaryota</taxon>
        <taxon>Viridiplantae</taxon>
        <taxon>Streptophyta</taxon>
        <taxon>Embryophyta</taxon>
        <taxon>Bryophyta</taxon>
        <taxon>Sphagnophytina</taxon>
        <taxon>Sphagnopsida</taxon>
        <taxon>Sphagnales</taxon>
        <taxon>Sphagnaceae</taxon>
        <taxon>Sphagnum</taxon>
    </lineage>
</organism>
<dbReference type="Proteomes" id="UP001497512">
    <property type="component" value="Chromosome 13"/>
</dbReference>
<dbReference type="EC" id="2.1.2.5" evidence="1"/>
<dbReference type="SUPFAM" id="SSF55116">
    <property type="entry name" value="Formiminotransferase domain of formiminotransferase-cyclodeaminase"/>
    <property type="match status" value="1"/>
</dbReference>
<dbReference type="SMART" id="SM01221">
    <property type="entry name" value="FTCD"/>
    <property type="match status" value="1"/>
</dbReference>
<gene>
    <name evidence="5" type="ORF">CSSPTR1EN2_LOCUS6633</name>
</gene>
<dbReference type="InterPro" id="IPR012886">
    <property type="entry name" value="Formiminotransferase_N"/>
</dbReference>
<reference evidence="5" key="1">
    <citation type="submission" date="2024-02" db="EMBL/GenBank/DDBJ databases">
        <authorList>
            <consortium name="ELIXIR-Norway"/>
            <consortium name="Elixir Norway"/>
        </authorList>
    </citation>
    <scope>NUCLEOTIDE SEQUENCE</scope>
</reference>
<name>A0ABP0TRS8_9BRYO</name>
<protein>
    <recommendedName>
        <fullName evidence="1">glutamate formimidoyltransferase</fullName>
        <ecNumber evidence="1">2.1.2.5</ecNumber>
    </recommendedName>
</protein>
<dbReference type="InterPro" id="IPR037064">
    <property type="entry name" value="Formiminotransferase_N_sf"/>
</dbReference>
<dbReference type="InterPro" id="IPR051623">
    <property type="entry name" value="FTCD"/>
</dbReference>
<dbReference type="PANTHER" id="PTHR12234:SF1">
    <property type="entry name" value="FORMIMINOTRANSFERASE N-TERMINAL SUBDOMAIN-CONTAINING PROTEIN"/>
    <property type="match status" value="1"/>
</dbReference>
<evidence type="ECO:0000259" key="3">
    <source>
        <dbReference type="SMART" id="SM01221"/>
    </source>
</evidence>
<sequence length="325" mass="35074">MASLVTRTAWQRALPLACCCKIYVSVNPSSNAEALEKIEAAARSQPEAPLLHVFEDHEYSRVGYTLAGSLLQGFGRESGRLLPPLQIAVTEAVEAALESLDFRQHCGSHPRLGAVDHISLHPLGGVALQDVAPTARAIAQAIGSNFKVPVFLYGAAHATGRPLDELRRALGYFKTINEQGLWTGSSSSSFPSEMQPDFGPGMQTAKTGVVIVGACPWIMNFNVPLLSQDLAAARRIARKLSFRGGGLPQVQAMALRHGETEIEIACNLLDCRVSDPELVQREIVRLAATENIEAKQGYTTGFTEDEVLKAAWDKLSSSILSFPNP</sequence>
<evidence type="ECO:0000256" key="2">
    <source>
        <dbReference type="ARBA" id="ARBA00022679"/>
    </source>
</evidence>
<keyword evidence="6" id="KW-1185">Reference proteome</keyword>
<accession>A0ABP0TRS8</accession>
<proteinExistence type="predicted"/>
<dbReference type="EMBL" id="OZ019905">
    <property type="protein sequence ID" value="CAK9202890.1"/>
    <property type="molecule type" value="Genomic_DNA"/>
</dbReference>
<evidence type="ECO:0000259" key="4">
    <source>
        <dbReference type="SMART" id="SM01222"/>
    </source>
</evidence>
<keyword evidence="2" id="KW-0808">Transferase</keyword>